<dbReference type="AlphaFoldDB" id="A0A4V2V0Q1"/>
<accession>A0A4V2V0Q1</accession>
<comment type="caution">
    <text evidence="2">The sequence shown here is derived from an EMBL/GenBank/DDBJ whole genome shotgun (WGS) entry which is preliminary data.</text>
</comment>
<dbReference type="EMBL" id="SMAL01000001">
    <property type="protein sequence ID" value="TCT17179.1"/>
    <property type="molecule type" value="Genomic_DNA"/>
</dbReference>
<keyword evidence="1" id="KW-0472">Membrane</keyword>
<evidence type="ECO:0000313" key="3">
    <source>
        <dbReference type="Proteomes" id="UP000294902"/>
    </source>
</evidence>
<keyword evidence="3" id="KW-1185">Reference proteome</keyword>
<organism evidence="2 3">
    <name type="scientific">Natranaerovirga pectinivora</name>
    <dbReference type="NCBI Taxonomy" id="682400"/>
    <lineage>
        <taxon>Bacteria</taxon>
        <taxon>Bacillati</taxon>
        <taxon>Bacillota</taxon>
        <taxon>Clostridia</taxon>
        <taxon>Lachnospirales</taxon>
        <taxon>Natranaerovirgaceae</taxon>
        <taxon>Natranaerovirga</taxon>
    </lineage>
</organism>
<evidence type="ECO:0008006" key="4">
    <source>
        <dbReference type="Google" id="ProtNLM"/>
    </source>
</evidence>
<protein>
    <recommendedName>
        <fullName evidence="4">DUF4179 domain-containing protein</fullName>
    </recommendedName>
</protein>
<reference evidence="2 3" key="1">
    <citation type="submission" date="2019-03" db="EMBL/GenBank/DDBJ databases">
        <title>Genomic Encyclopedia of Type Strains, Phase IV (KMG-IV): sequencing the most valuable type-strain genomes for metagenomic binning, comparative biology and taxonomic classification.</title>
        <authorList>
            <person name="Goeker M."/>
        </authorList>
    </citation>
    <scope>NUCLEOTIDE SEQUENCE [LARGE SCALE GENOMIC DNA]</scope>
    <source>
        <strain evidence="2 3">DSM 24629</strain>
    </source>
</reference>
<dbReference type="RefSeq" id="WP_132249857.1">
    <property type="nucleotide sequence ID" value="NZ_SMAL01000001.1"/>
</dbReference>
<dbReference type="Proteomes" id="UP000294902">
    <property type="component" value="Unassembled WGS sequence"/>
</dbReference>
<evidence type="ECO:0000313" key="2">
    <source>
        <dbReference type="EMBL" id="TCT17179.1"/>
    </source>
</evidence>
<keyword evidence="1" id="KW-1133">Transmembrane helix</keyword>
<proteinExistence type="predicted"/>
<gene>
    <name evidence="2" type="ORF">EDC18_101477</name>
</gene>
<name>A0A4V2V0Q1_9FIRM</name>
<feature type="transmembrane region" description="Helical" evidence="1">
    <location>
        <begin position="61"/>
        <end position="80"/>
    </location>
</feature>
<sequence>MDKNDKEILNILKEFSQEECVHLMENLFEDGMDINDLQQRRMGKKVLKSIKPTKPIYQKKFIAALCMSFIILFMTLTSFGQKIIAEIGKRFYFIPGIGTLVETDLDNIYILSRPVVSKKGDTEITVISAQKEGNRLILFLRGKGIGYSFAREIYIVKENGEKIPNDHFIWGSGDKTSSGYFTYYNLPNDLTTFDLQINDFIIPIELETGAGYQDYSSMGPTDINNGLGITLVPVKINNMIHFSLVDHIYDGRSIYLYGKVDKNHNSDTNILIEDEHNVSYSYNETPDIWPKSNFEFQPSVTGKNYHITIPEVTLQYKVNHEVSIPVPTEGETKINKKVRLLDFEFEIIKSIRNEDTIRVFINTKYNENKSENLSLLHFNTYPIDGGYGWTFDDTTSVEYYDIPILSDESEIIIQFTSIITNLEGPWAFEIDIDTL</sequence>
<evidence type="ECO:0000256" key="1">
    <source>
        <dbReference type="SAM" id="Phobius"/>
    </source>
</evidence>
<keyword evidence="1" id="KW-0812">Transmembrane</keyword>